<dbReference type="RefSeq" id="WP_214363408.1">
    <property type="nucleotide sequence ID" value="NZ_JAEKFT010000030.1"/>
</dbReference>
<sequence length="629" mass="69150">MNTEIRDQPPSQAGERMFVEPVVMIEARSDGTRVLRSGIPLPDNYGRCVGEWLEHWAREAPERVFLAERGGDGRWVELRYGEARRRVVAIATWLLDQQLSPERPVVILSDNGIEHALLMLAAMHVGVPSCAISTGNSLMSKDFGKLKANIELLRPGVIYADGIERFRPAIDAVAQLHNGVVIAGGQSADVGSATPFVAIEQHSDEPRVMSAFNRVTLETIGKFLFTSGSVGVPKAVINTQRMMVSNQEAKALMWPFLRSMPPVLVDWLPWSHTFGANHNLNMVLRWGGTLYIDDGKPVPALLPKTVRNLKEISPTVYFNVPRAFDMLVPLLREDADFRERFFRKLKFVFYAGAALPHHLWTALEDLSVQATGEKILMVSAWGATETAPTASDCHFRASRPGVIGLPVPGTALKLVPTADKMEVRVKGPNVFPGYWKQPDVTAKAFDDEGYYLTGDAVEFVDPSHPTLGLVFDGRVGEDFKLLTGTWVHVGSLRVSAIDCMKPVAQDIVVTGHDRDEIGFLIFPNIPECRTLCPGLPPDAPVEDVLSNPAVVNQVRAGLQALKQRGGGSSTYATRALLMAEAPSVEHGEITDKGYINQRLVLSRRTDLLAYLYGDLPDKGVITVHSATDR</sequence>
<proteinExistence type="predicted"/>
<keyword evidence="3" id="KW-1185">Reference proteome</keyword>
<comment type="caution">
    <text evidence="2">The sequence shown here is derived from an EMBL/GenBank/DDBJ whole genome shotgun (WGS) entry which is preliminary data.</text>
</comment>
<dbReference type="InterPro" id="IPR042099">
    <property type="entry name" value="ANL_N_sf"/>
</dbReference>
<name>A0A944DDI0_DENI1</name>
<dbReference type="PANTHER" id="PTHR24096">
    <property type="entry name" value="LONG-CHAIN-FATTY-ACID--COA LIGASE"/>
    <property type="match status" value="1"/>
</dbReference>
<dbReference type="AlphaFoldDB" id="A0A944DDI0"/>
<reference evidence="3" key="1">
    <citation type="journal article" date="2022" name="ISME J.">
        <title>Genetic and phylogenetic analysis of dissimilatory iodate-reducing bacteria identifies potential niches across the world's oceans.</title>
        <authorList>
            <person name="Reyes-Umana V."/>
            <person name="Henning Z."/>
            <person name="Lee K."/>
            <person name="Barnum T.P."/>
            <person name="Coates J.D."/>
        </authorList>
    </citation>
    <scope>NUCLEOTIDE SEQUENCE [LARGE SCALE GENOMIC DNA]</scope>
    <source>
        <strain evidence="3">IR12</strain>
    </source>
</reference>
<dbReference type="GO" id="GO:0016405">
    <property type="term" value="F:CoA-ligase activity"/>
    <property type="evidence" value="ECO:0007669"/>
    <property type="project" value="TreeGrafter"/>
</dbReference>
<accession>A0A944DDI0</accession>
<dbReference type="Gene3D" id="3.40.50.12780">
    <property type="entry name" value="N-terminal domain of ligase-like"/>
    <property type="match status" value="1"/>
</dbReference>
<dbReference type="SUPFAM" id="SSF56801">
    <property type="entry name" value="Acetyl-CoA synthetase-like"/>
    <property type="match status" value="1"/>
</dbReference>
<evidence type="ECO:0000313" key="3">
    <source>
        <dbReference type="Proteomes" id="UP000694660"/>
    </source>
</evidence>
<dbReference type="Pfam" id="PF00501">
    <property type="entry name" value="AMP-binding"/>
    <property type="match status" value="1"/>
</dbReference>
<dbReference type="EMBL" id="JAEKFT010000030">
    <property type="protein sequence ID" value="MBT0963477.1"/>
    <property type="molecule type" value="Genomic_DNA"/>
</dbReference>
<gene>
    <name evidence="2" type="ORF">I8J34_20010</name>
</gene>
<dbReference type="InterPro" id="IPR000873">
    <property type="entry name" value="AMP-dep_synth/lig_dom"/>
</dbReference>
<dbReference type="Proteomes" id="UP000694660">
    <property type="component" value="Unassembled WGS sequence"/>
</dbReference>
<protein>
    <submittedName>
        <fullName evidence="2">Feruloyl-CoA synthase</fullName>
    </submittedName>
</protein>
<dbReference type="PANTHER" id="PTHR24096:SF420">
    <property type="entry name" value="LONG-CHAIN-FATTY-ACID--COA LIGASE-RELATED"/>
    <property type="match status" value="1"/>
</dbReference>
<feature type="domain" description="AMP-dependent synthetase/ligase" evidence="1">
    <location>
        <begin position="53"/>
        <end position="435"/>
    </location>
</feature>
<evidence type="ECO:0000313" key="2">
    <source>
        <dbReference type="EMBL" id="MBT0963477.1"/>
    </source>
</evidence>
<evidence type="ECO:0000259" key="1">
    <source>
        <dbReference type="Pfam" id="PF00501"/>
    </source>
</evidence>
<organism evidence="2 3">
    <name type="scientific">Denitromonas iodatirespirans</name>
    <dbReference type="NCBI Taxonomy" id="2795389"/>
    <lineage>
        <taxon>Bacteria</taxon>
        <taxon>Pseudomonadati</taxon>
        <taxon>Pseudomonadota</taxon>
        <taxon>Betaproteobacteria</taxon>
        <taxon>Rhodocyclales</taxon>
        <taxon>Zoogloeaceae</taxon>
        <taxon>Denitromonas</taxon>
    </lineage>
</organism>